<feature type="transmembrane region" description="Helical" evidence="13">
    <location>
        <begin position="175"/>
        <end position="198"/>
    </location>
</feature>
<keyword evidence="17" id="KW-1185">Reference proteome</keyword>
<comment type="pathway">
    <text evidence="2">Capsule biogenesis; capsule polysaccharide biosynthesis.</text>
</comment>
<dbReference type="OrthoDB" id="2360475at2"/>
<dbReference type="GO" id="GO:0000271">
    <property type="term" value="P:polysaccharide biosynthetic process"/>
    <property type="evidence" value="ECO:0007669"/>
    <property type="project" value="UniProtKB-KW"/>
</dbReference>
<evidence type="ECO:0000259" key="15">
    <source>
        <dbReference type="Pfam" id="PF13807"/>
    </source>
</evidence>
<dbReference type="RefSeq" id="WP_071860586.1">
    <property type="nucleotide sequence ID" value="NZ_DAMDHA010000006.1"/>
</dbReference>
<dbReference type="Pfam" id="PF02706">
    <property type="entry name" value="Wzz"/>
    <property type="match status" value="1"/>
</dbReference>
<proteinExistence type="inferred from homology"/>
<comment type="caution">
    <text evidence="16">The sequence shown here is derived from an EMBL/GenBank/DDBJ whole genome shotgun (WGS) entry which is preliminary data.</text>
</comment>
<protein>
    <recommendedName>
        <fullName evidence="4">Capsular polysaccharide biosynthesis protein CpsC</fullName>
    </recommendedName>
</protein>
<evidence type="ECO:0000259" key="14">
    <source>
        <dbReference type="Pfam" id="PF02706"/>
    </source>
</evidence>
<dbReference type="InterPro" id="IPR003856">
    <property type="entry name" value="LPS_length_determ_N"/>
</dbReference>
<sequence>MEETISIKQLFELLRKRLGLIVVGGLVGVLIAGLLAFFILTPKYSSQAQLVVTLPQTETTNANDVNTNLQMINTYKDIITGDLVTNEVADKLNADYGIKMSAGGLKEAIQVEQNQNSQMFSIIATSTSPRAAANISNVTAEIFKENAKDVLNVDRISIISKAVAGNQPVFPNKKLTLAVGLLLGLMLGVLLAIVLELLDRTVKESRTLTDEFGLTILGNVPAMTQKELNAKLRREPISTINRKASDRKAAEPSTNVERRRRNRV</sequence>
<name>A0A1L8SYT0_9ENTE</name>
<accession>A0A1L8SYT0</accession>
<feature type="domain" description="Tyrosine-protein kinase G-rich" evidence="15">
    <location>
        <begin position="150"/>
        <end position="194"/>
    </location>
</feature>
<evidence type="ECO:0000256" key="7">
    <source>
        <dbReference type="ARBA" id="ARBA00022903"/>
    </source>
</evidence>
<keyword evidence="8 13" id="KW-1133">Transmembrane helix</keyword>
<evidence type="ECO:0000256" key="12">
    <source>
        <dbReference type="SAM" id="MobiDB-lite"/>
    </source>
</evidence>
<dbReference type="InterPro" id="IPR032807">
    <property type="entry name" value="GNVR"/>
</dbReference>
<dbReference type="GO" id="GO:0004713">
    <property type="term" value="F:protein tyrosine kinase activity"/>
    <property type="evidence" value="ECO:0007669"/>
    <property type="project" value="TreeGrafter"/>
</dbReference>
<evidence type="ECO:0000256" key="9">
    <source>
        <dbReference type="ARBA" id="ARBA00023136"/>
    </source>
</evidence>
<evidence type="ECO:0000256" key="13">
    <source>
        <dbReference type="SAM" id="Phobius"/>
    </source>
</evidence>
<evidence type="ECO:0000256" key="8">
    <source>
        <dbReference type="ARBA" id="ARBA00022989"/>
    </source>
</evidence>
<evidence type="ECO:0000256" key="5">
    <source>
        <dbReference type="ARBA" id="ARBA00022475"/>
    </source>
</evidence>
<dbReference type="EMBL" id="JXKM01000001">
    <property type="protein sequence ID" value="OJG37072.1"/>
    <property type="molecule type" value="Genomic_DNA"/>
</dbReference>
<feature type="transmembrane region" description="Helical" evidence="13">
    <location>
        <begin position="18"/>
        <end position="40"/>
    </location>
</feature>
<feature type="domain" description="Polysaccharide chain length determinant N-terminal" evidence="14">
    <location>
        <begin position="3"/>
        <end position="92"/>
    </location>
</feature>
<comment type="subcellular location">
    <subcellularLocation>
        <location evidence="1">Cell membrane</location>
        <topology evidence="1">Multi-pass membrane protein</topology>
    </subcellularLocation>
</comment>
<evidence type="ECO:0000256" key="4">
    <source>
        <dbReference type="ARBA" id="ARBA00020739"/>
    </source>
</evidence>
<feature type="region of interest" description="Disordered" evidence="12">
    <location>
        <begin position="243"/>
        <end position="264"/>
    </location>
</feature>
<evidence type="ECO:0000256" key="10">
    <source>
        <dbReference type="ARBA" id="ARBA00023169"/>
    </source>
</evidence>
<evidence type="ECO:0000313" key="17">
    <source>
        <dbReference type="Proteomes" id="UP000183700"/>
    </source>
</evidence>
<keyword evidence="10" id="KW-0270">Exopolysaccharide synthesis</keyword>
<dbReference type="PANTHER" id="PTHR32309:SF13">
    <property type="entry name" value="FERRIC ENTEROBACTIN TRANSPORT PROTEIN FEPE"/>
    <property type="match status" value="1"/>
</dbReference>
<keyword evidence="5" id="KW-1003">Cell membrane</keyword>
<evidence type="ECO:0000256" key="1">
    <source>
        <dbReference type="ARBA" id="ARBA00004651"/>
    </source>
</evidence>
<evidence type="ECO:0000256" key="3">
    <source>
        <dbReference type="ARBA" id="ARBA00006683"/>
    </source>
</evidence>
<keyword evidence="7" id="KW-0972">Capsule biogenesis/degradation</keyword>
<dbReference type="PANTHER" id="PTHR32309">
    <property type="entry name" value="TYROSINE-PROTEIN KINASE"/>
    <property type="match status" value="1"/>
</dbReference>
<evidence type="ECO:0000256" key="6">
    <source>
        <dbReference type="ARBA" id="ARBA00022692"/>
    </source>
</evidence>
<keyword evidence="6 13" id="KW-0812">Transmembrane</keyword>
<comment type="similarity">
    <text evidence="3">Belongs to the CpsC/CapA family.</text>
</comment>
<dbReference type="Proteomes" id="UP000183700">
    <property type="component" value="Unassembled WGS sequence"/>
</dbReference>
<evidence type="ECO:0000256" key="2">
    <source>
        <dbReference type="ARBA" id="ARBA00005132"/>
    </source>
</evidence>
<reference evidence="16 17" key="1">
    <citation type="submission" date="2014-12" db="EMBL/GenBank/DDBJ databases">
        <title>Draft genome sequences of 29 type strains of Enterococci.</title>
        <authorList>
            <person name="Zhong Z."/>
            <person name="Sun Z."/>
            <person name="Liu W."/>
            <person name="Zhang W."/>
            <person name="Zhang H."/>
        </authorList>
    </citation>
    <scope>NUCLEOTIDE SEQUENCE [LARGE SCALE GENOMIC DNA]</scope>
    <source>
        <strain evidence="16 17">DSM 22802</strain>
    </source>
</reference>
<comment type="function">
    <text evidence="11">Required for CpsD phosphorylation. Involved in the regulation of capsular polysaccharide biosynthesis. May be part of a complex that directs the coordinated polymerization and export to the cell surface of the capsular polysaccharide.</text>
</comment>
<evidence type="ECO:0000256" key="11">
    <source>
        <dbReference type="ARBA" id="ARBA00045736"/>
    </source>
</evidence>
<dbReference type="STRING" id="319970.RV00_GL000029"/>
<evidence type="ECO:0000313" key="16">
    <source>
        <dbReference type="EMBL" id="OJG37072.1"/>
    </source>
</evidence>
<keyword evidence="9 13" id="KW-0472">Membrane</keyword>
<dbReference type="AlphaFoldDB" id="A0A1L8SYT0"/>
<gene>
    <name evidence="16" type="ORF">RV00_GL000029</name>
</gene>
<dbReference type="Pfam" id="PF13807">
    <property type="entry name" value="GNVR"/>
    <property type="match status" value="1"/>
</dbReference>
<dbReference type="InterPro" id="IPR050445">
    <property type="entry name" value="Bact_polysacc_biosynth/exp"/>
</dbReference>
<organism evidence="16 17">
    <name type="scientific">Enterococcus devriesei</name>
    <dbReference type="NCBI Taxonomy" id="319970"/>
    <lineage>
        <taxon>Bacteria</taxon>
        <taxon>Bacillati</taxon>
        <taxon>Bacillota</taxon>
        <taxon>Bacilli</taxon>
        <taxon>Lactobacillales</taxon>
        <taxon>Enterococcaceae</taxon>
        <taxon>Enterococcus</taxon>
    </lineage>
</organism>
<dbReference type="GO" id="GO:0005886">
    <property type="term" value="C:plasma membrane"/>
    <property type="evidence" value="ECO:0007669"/>
    <property type="project" value="UniProtKB-SubCell"/>
</dbReference>